<sequence length="226" mass="23839">MKHISKLRSTCDKHKLQRKKKLISPHKTPTTTTPAPKPTTPIALLAHALAAPAVLLALAAVALAAALSPLVPVVVSVAADGCSLLVLDVCSAAVPFALRPPVGVTTRVEVAVRSSVPVKMVASLATAVLGMRVKRVVVPSMTVVRTVVSSSSGASVCEVVAVPVRVMTSAVAGMMEPRAEVEVEEEEEDSSSSSSLRGSRARLRAEVRERRAARRRSRRSEGRCML</sequence>
<name>A0ABQ8GLY1_9PEZI</name>
<evidence type="ECO:0000313" key="4">
    <source>
        <dbReference type="Proteomes" id="UP000774617"/>
    </source>
</evidence>
<dbReference type="EMBL" id="JAGTJR010000005">
    <property type="protein sequence ID" value="KAH7060669.1"/>
    <property type="molecule type" value="Genomic_DNA"/>
</dbReference>
<feature type="region of interest" description="Disordered" evidence="1">
    <location>
        <begin position="1"/>
        <end position="36"/>
    </location>
</feature>
<protein>
    <submittedName>
        <fullName evidence="3">Uncharacterized protein</fullName>
    </submittedName>
</protein>
<evidence type="ECO:0000256" key="1">
    <source>
        <dbReference type="SAM" id="MobiDB-lite"/>
    </source>
</evidence>
<feature type="transmembrane region" description="Helical" evidence="2">
    <location>
        <begin position="44"/>
        <end position="67"/>
    </location>
</feature>
<accession>A0ABQ8GLY1</accession>
<keyword evidence="2" id="KW-0812">Transmembrane</keyword>
<evidence type="ECO:0000256" key="2">
    <source>
        <dbReference type="SAM" id="Phobius"/>
    </source>
</evidence>
<keyword evidence="2" id="KW-1133">Transmembrane helix</keyword>
<feature type="region of interest" description="Disordered" evidence="1">
    <location>
        <begin position="178"/>
        <end position="226"/>
    </location>
</feature>
<organism evidence="3 4">
    <name type="scientific">Macrophomina phaseolina</name>
    <dbReference type="NCBI Taxonomy" id="35725"/>
    <lineage>
        <taxon>Eukaryota</taxon>
        <taxon>Fungi</taxon>
        <taxon>Dikarya</taxon>
        <taxon>Ascomycota</taxon>
        <taxon>Pezizomycotina</taxon>
        <taxon>Dothideomycetes</taxon>
        <taxon>Dothideomycetes incertae sedis</taxon>
        <taxon>Botryosphaeriales</taxon>
        <taxon>Botryosphaeriaceae</taxon>
        <taxon>Macrophomina</taxon>
    </lineage>
</organism>
<proteinExistence type="predicted"/>
<keyword evidence="4" id="KW-1185">Reference proteome</keyword>
<feature type="compositionally biased region" description="Basic residues" evidence="1">
    <location>
        <begin position="15"/>
        <end position="24"/>
    </location>
</feature>
<evidence type="ECO:0000313" key="3">
    <source>
        <dbReference type="EMBL" id="KAH7060669.1"/>
    </source>
</evidence>
<dbReference type="Proteomes" id="UP000774617">
    <property type="component" value="Unassembled WGS sequence"/>
</dbReference>
<feature type="compositionally biased region" description="Low complexity" evidence="1">
    <location>
        <begin position="25"/>
        <end position="36"/>
    </location>
</feature>
<keyword evidence="2" id="KW-0472">Membrane</keyword>
<comment type="caution">
    <text evidence="3">The sequence shown here is derived from an EMBL/GenBank/DDBJ whole genome shotgun (WGS) entry which is preliminary data.</text>
</comment>
<reference evidence="3 4" key="1">
    <citation type="journal article" date="2021" name="Nat. Commun.">
        <title>Genetic determinants of endophytism in the Arabidopsis root mycobiome.</title>
        <authorList>
            <person name="Mesny F."/>
            <person name="Miyauchi S."/>
            <person name="Thiergart T."/>
            <person name="Pickel B."/>
            <person name="Atanasova L."/>
            <person name="Karlsson M."/>
            <person name="Huettel B."/>
            <person name="Barry K.W."/>
            <person name="Haridas S."/>
            <person name="Chen C."/>
            <person name="Bauer D."/>
            <person name="Andreopoulos W."/>
            <person name="Pangilinan J."/>
            <person name="LaButti K."/>
            <person name="Riley R."/>
            <person name="Lipzen A."/>
            <person name="Clum A."/>
            <person name="Drula E."/>
            <person name="Henrissat B."/>
            <person name="Kohler A."/>
            <person name="Grigoriev I.V."/>
            <person name="Martin F.M."/>
            <person name="Hacquard S."/>
        </authorList>
    </citation>
    <scope>NUCLEOTIDE SEQUENCE [LARGE SCALE GENOMIC DNA]</scope>
    <source>
        <strain evidence="3 4">MPI-SDFR-AT-0080</strain>
    </source>
</reference>
<gene>
    <name evidence="3" type="ORF">B0J12DRAFT_340613</name>
</gene>